<dbReference type="AlphaFoldDB" id="A0A0A8E7S2"/>
<dbReference type="OrthoDB" id="9803995at2"/>
<dbReference type="KEGG" id="mfq:MYF_02760"/>
<feature type="binding site" evidence="3">
    <location>
        <position position="83"/>
    </location>
    <ligand>
        <name>Zn(2+)</name>
        <dbReference type="ChEBI" id="CHEBI:29105"/>
        <label>1</label>
        <note>catalytic</note>
    </ligand>
</feature>
<keyword evidence="3" id="KW-0479">Metal-binding</keyword>
<dbReference type="GO" id="GO:0016832">
    <property type="term" value="F:aldehyde-lyase activity"/>
    <property type="evidence" value="ECO:0007669"/>
    <property type="project" value="InterPro"/>
</dbReference>
<feature type="binding site" evidence="3">
    <location>
        <position position="178"/>
    </location>
    <ligand>
        <name>Zn(2+)</name>
        <dbReference type="ChEBI" id="CHEBI:29105"/>
        <label>1</label>
        <note>catalytic</note>
    </ligand>
</feature>
<sequence>MVFVDPKETFLKLNEENKPIFAFNVLNLETLFAVIKAGEISKKPLIIQLSLGGIRYSRIEFLVPMIVSAIKNSPGKFIFHLDHCDDLELFEKYLELGFNSAMFDGSKFDVAENIEKSLKAKALAKEKNIFLELEIGQIGGKEIGHQPENQQILGLEIIKDFYKKTQPDLLAIAFGTAHGIYKKKANLDWELIQNFKKEYKIPLVMHGTSGLSIQEIQKAISCGINKINIFTDLLVSFSEQVKLYFQENPNAFDIRKINEKGIEKMTEKILSYLKIA</sequence>
<dbReference type="CDD" id="cd00947">
    <property type="entry name" value="TBP_aldolase_IIB"/>
    <property type="match status" value="1"/>
</dbReference>
<dbReference type="HOGENOM" id="CLU_040088_0_1_14"/>
<keyword evidence="3" id="KW-0862">Zinc</keyword>
<proteinExistence type="predicted"/>
<dbReference type="NCBIfam" id="TIGR00167">
    <property type="entry name" value="cbbA"/>
    <property type="match status" value="1"/>
</dbReference>
<dbReference type="Pfam" id="PF01116">
    <property type="entry name" value="F_bP_aldolase"/>
    <property type="match status" value="1"/>
</dbReference>
<feature type="binding site" evidence="3">
    <location>
        <position position="134"/>
    </location>
    <ligand>
        <name>Zn(2+)</name>
        <dbReference type="ChEBI" id="CHEBI:29105"/>
        <label>2</label>
    </ligand>
</feature>
<dbReference type="RefSeq" id="WP_002557704.1">
    <property type="nucleotide sequence ID" value="NZ_CP007585.1"/>
</dbReference>
<dbReference type="InterPro" id="IPR050246">
    <property type="entry name" value="Class_II_FBP_aldolase"/>
</dbReference>
<organism evidence="4 5">
    <name type="scientific">Mesomycoplasma flocculare ATCC 27399</name>
    <dbReference type="NCBI Taxonomy" id="743971"/>
    <lineage>
        <taxon>Bacteria</taxon>
        <taxon>Bacillati</taxon>
        <taxon>Mycoplasmatota</taxon>
        <taxon>Mycoplasmoidales</taxon>
        <taxon>Metamycoplasmataceae</taxon>
        <taxon>Mesomycoplasma</taxon>
    </lineage>
</organism>
<feature type="binding site" evidence="3">
    <location>
        <position position="206"/>
    </location>
    <ligand>
        <name>Zn(2+)</name>
        <dbReference type="ChEBI" id="CHEBI:29105"/>
        <label>1</label>
        <note>catalytic</note>
    </ligand>
</feature>
<feature type="binding site" evidence="2">
    <location>
        <position position="179"/>
    </location>
    <ligand>
        <name>dihydroxyacetone phosphate</name>
        <dbReference type="ChEBI" id="CHEBI:57642"/>
    </ligand>
</feature>
<dbReference type="STRING" id="743971.MYF_02760"/>
<dbReference type="EMBL" id="CP007585">
    <property type="protein sequence ID" value="AJC50043.1"/>
    <property type="molecule type" value="Genomic_DNA"/>
</dbReference>
<dbReference type="Proteomes" id="UP000031129">
    <property type="component" value="Chromosome"/>
</dbReference>
<dbReference type="InterPro" id="IPR013785">
    <property type="entry name" value="Aldolase_TIM"/>
</dbReference>
<dbReference type="Gene3D" id="3.20.20.70">
    <property type="entry name" value="Aldolase class I"/>
    <property type="match status" value="1"/>
</dbReference>
<dbReference type="GO" id="GO:0005975">
    <property type="term" value="P:carbohydrate metabolic process"/>
    <property type="evidence" value="ECO:0007669"/>
    <property type="project" value="InterPro"/>
</dbReference>
<dbReference type="GO" id="GO:0008270">
    <property type="term" value="F:zinc ion binding"/>
    <property type="evidence" value="ECO:0007669"/>
    <property type="project" value="InterPro"/>
</dbReference>
<feature type="binding site" evidence="2">
    <location>
        <begin position="207"/>
        <end position="209"/>
    </location>
    <ligand>
        <name>dihydroxyacetone phosphate</name>
        <dbReference type="ChEBI" id="CHEBI:57642"/>
    </ligand>
</feature>
<feature type="binding site" evidence="3">
    <location>
        <position position="104"/>
    </location>
    <ligand>
        <name>Zn(2+)</name>
        <dbReference type="ChEBI" id="CHEBI:29105"/>
        <label>2</label>
    </ligand>
</feature>
<evidence type="ECO:0000256" key="3">
    <source>
        <dbReference type="PIRSR" id="PIRSR001359-3"/>
    </source>
</evidence>
<gene>
    <name evidence="4" type="ORF">MYF_02760</name>
</gene>
<feature type="active site" description="Proton donor" evidence="1">
    <location>
        <position position="82"/>
    </location>
</feature>
<comment type="cofactor">
    <cofactor evidence="3">
        <name>Zn(2+)</name>
        <dbReference type="ChEBI" id="CHEBI:29105"/>
    </cofactor>
    <text evidence="3">Binds 2 Zn(2+) ions per subunit. One is catalytic and the other provides a structural contribution.</text>
</comment>
<dbReference type="PROSITE" id="PS00806">
    <property type="entry name" value="ALDOLASE_CLASS_II_2"/>
    <property type="match status" value="1"/>
</dbReference>
<evidence type="ECO:0000313" key="4">
    <source>
        <dbReference type="EMBL" id="AJC50043.1"/>
    </source>
</evidence>
<reference evidence="4 5" key="1">
    <citation type="journal article" date="2015" name="Genome Announc.">
        <title>Complete Genome Sequence of Mycoplasma flocculare Strain Ms42T (ATCC 27399T).</title>
        <authorList>
            <person name="Calcutt M.J."/>
            <person name="Foecking M.F."/>
            <person name="Heidari M.B."/>
            <person name="McIntosh M.A."/>
        </authorList>
    </citation>
    <scope>NUCLEOTIDE SEQUENCE [LARGE SCALE GENOMIC DNA]</scope>
    <source>
        <strain evidence="5">ATCC 27399</strain>
    </source>
</reference>
<evidence type="ECO:0000256" key="2">
    <source>
        <dbReference type="PIRSR" id="PIRSR001359-2"/>
    </source>
</evidence>
<evidence type="ECO:0000256" key="1">
    <source>
        <dbReference type="PIRSR" id="PIRSR001359-1"/>
    </source>
</evidence>
<protein>
    <submittedName>
        <fullName evidence="4">Fructose/tagarose-bisphosphate aldolase class II family protein</fullName>
    </submittedName>
</protein>
<dbReference type="PIRSF" id="PIRSF001359">
    <property type="entry name" value="F_bP_aldolase_II"/>
    <property type="match status" value="1"/>
</dbReference>
<dbReference type="SUPFAM" id="SSF51569">
    <property type="entry name" value="Aldolase"/>
    <property type="match status" value="1"/>
</dbReference>
<name>A0A0A8E7S2_MESFC</name>
<evidence type="ECO:0000313" key="5">
    <source>
        <dbReference type="Proteomes" id="UP000031129"/>
    </source>
</evidence>
<dbReference type="InterPro" id="IPR000771">
    <property type="entry name" value="FBA_II"/>
</dbReference>
<dbReference type="PANTHER" id="PTHR30304:SF0">
    <property type="entry name" value="D-TAGATOSE-1,6-BISPHOSPHATE ALDOLASE SUBUNIT GATY-RELATED"/>
    <property type="match status" value="1"/>
</dbReference>
<feature type="binding site" evidence="2">
    <location>
        <begin position="228"/>
        <end position="231"/>
    </location>
    <ligand>
        <name>dihydroxyacetone phosphate</name>
        <dbReference type="ChEBI" id="CHEBI:57642"/>
    </ligand>
</feature>
<keyword evidence="5" id="KW-1185">Reference proteome</keyword>
<dbReference type="PANTHER" id="PTHR30304">
    <property type="entry name" value="D-TAGATOSE-1,6-BISPHOSPHATE ALDOLASE"/>
    <property type="match status" value="1"/>
</dbReference>
<accession>A0A0A8E7S2</accession>